<name>A0A1H5U616_XYLRU</name>
<accession>A0A1H5U616</accession>
<keyword evidence="2 4" id="KW-0464">Manganese</keyword>
<protein>
    <recommendedName>
        <fullName evidence="4">Fructose-1,6-bisphosphatase class 3</fullName>
        <shortName evidence="4">FBPase class 3</shortName>
        <ecNumber evidence="4">3.1.3.11</ecNumber>
    </recommendedName>
    <alternativeName>
        <fullName evidence="4">D-fructose-1,6-bisphosphate 1-phosphohydrolase class 3</fullName>
    </alternativeName>
</protein>
<keyword evidence="3 4" id="KW-0119">Carbohydrate metabolism</keyword>
<proteinExistence type="inferred from homology"/>
<dbReference type="Proteomes" id="UP000236735">
    <property type="component" value="Unassembled WGS sequence"/>
</dbReference>
<sequence length="666" mass="75961">MTSHHHYTQADMHYLQLLSQSFPTIAAASTEIINLEAIMALPKGTEHFLADIHGESEAFRHILKNASGNIKRKVNELFGNSIRESEKKELCTLIYYPEQKLELIKAREADLGDWYRITIHQLVKVCRDVSSKYTRSKVHKSLPEEFSYIIQELLHESLSDIDKAAYVSVIVDTIISTGRADDFICAICNVIQRLAIDQLHILGDIYDRGPGAHIIMDTLRQYHSWDIQWGNHDILWMGASAGNDACICNVLRLCLRYANLTTIEEYGINLVPLATFALETYGDDPCEEFLPKLLPGNSMDDKERQLTAKMHKAIAVIQFKEEAAIFERHPEWGMLGRCLFNHIDYTQGICTIDGKAYEMKSCHFPTIDPKKPNKMTSAEADLMMKLHHSFRICEKLKKHIRTLLSHGCMYTISNSNLLFHASCPLNDDGSLKEVEIYPGISYCGKDLMHNIGMMIRAAFTSNNSAESSTEEYPHDYARDYFLYLWCGKDSPLFDKSKMATFERYFLKDKETYKEEKGNYFKLRDSEDVCDRILDAFEVKGNNRHIINGHVPVHASKGENPIKAGGKLMVIDGGFSEAYHSETGIAGYTLVYHSRGFQLVQHEPFTSQQDAVVREIDIKSTTQIIEMSAHRMLVADTDKGTELKSQVVDLKELLYAYRHGIIKEKRI</sequence>
<dbReference type="GO" id="GO:0006094">
    <property type="term" value="P:gluconeogenesis"/>
    <property type="evidence" value="ECO:0007669"/>
    <property type="project" value="UniProtKB-UniRule"/>
</dbReference>
<dbReference type="InterPro" id="IPR029052">
    <property type="entry name" value="Metallo-depent_PP-like"/>
</dbReference>
<dbReference type="PIRSF" id="PIRSF000906">
    <property type="entry name" value="FBPtase_Bacill"/>
    <property type="match status" value="1"/>
</dbReference>
<reference evidence="5 6" key="1">
    <citation type="submission" date="2016-10" db="EMBL/GenBank/DDBJ databases">
        <authorList>
            <person name="de Groot N.N."/>
        </authorList>
    </citation>
    <scope>NUCLEOTIDE SEQUENCE [LARGE SCALE GENOMIC DNA]</scope>
    <source>
        <strain evidence="5 6">AR32</strain>
    </source>
</reference>
<dbReference type="GO" id="GO:0042132">
    <property type="term" value="F:fructose 1,6-bisphosphate 1-phosphatase activity"/>
    <property type="evidence" value="ECO:0007669"/>
    <property type="project" value="UniProtKB-UniRule"/>
</dbReference>
<organism evidence="5 6">
    <name type="scientific">Xylanibacter ruminicola</name>
    <name type="common">Prevotella ruminicola</name>
    <dbReference type="NCBI Taxonomy" id="839"/>
    <lineage>
        <taxon>Bacteria</taxon>
        <taxon>Pseudomonadati</taxon>
        <taxon>Bacteroidota</taxon>
        <taxon>Bacteroidia</taxon>
        <taxon>Bacteroidales</taxon>
        <taxon>Prevotellaceae</taxon>
        <taxon>Xylanibacter</taxon>
    </lineage>
</organism>
<dbReference type="EC" id="3.1.3.11" evidence="4"/>
<evidence type="ECO:0000256" key="1">
    <source>
        <dbReference type="ARBA" id="ARBA00022801"/>
    </source>
</evidence>
<dbReference type="InterPro" id="IPR009164">
    <property type="entry name" value="FBPtase_class3"/>
</dbReference>
<evidence type="ECO:0000256" key="2">
    <source>
        <dbReference type="ARBA" id="ARBA00023211"/>
    </source>
</evidence>
<comment type="similarity">
    <text evidence="4">Belongs to the FBPase class 3 family.</text>
</comment>
<evidence type="ECO:0000313" key="6">
    <source>
        <dbReference type="Proteomes" id="UP000236735"/>
    </source>
</evidence>
<evidence type="ECO:0000256" key="3">
    <source>
        <dbReference type="ARBA" id="ARBA00023277"/>
    </source>
</evidence>
<comment type="catalytic activity">
    <reaction evidence="4">
        <text>beta-D-fructose 1,6-bisphosphate + H2O = beta-D-fructose 6-phosphate + phosphate</text>
        <dbReference type="Rhea" id="RHEA:11064"/>
        <dbReference type="ChEBI" id="CHEBI:15377"/>
        <dbReference type="ChEBI" id="CHEBI:32966"/>
        <dbReference type="ChEBI" id="CHEBI:43474"/>
        <dbReference type="ChEBI" id="CHEBI:57634"/>
        <dbReference type="EC" id="3.1.3.11"/>
    </reaction>
</comment>
<dbReference type="HAMAP" id="MF_01854">
    <property type="entry name" value="FBPase_class3"/>
    <property type="match status" value="1"/>
</dbReference>
<comment type="cofactor">
    <cofactor evidence="4">
        <name>Mn(2+)</name>
        <dbReference type="ChEBI" id="CHEBI:29035"/>
    </cofactor>
</comment>
<dbReference type="RefSeq" id="WP_103915448.1">
    <property type="nucleotide sequence ID" value="NZ_FNUV01000003.1"/>
</dbReference>
<gene>
    <name evidence="4" type="primary">fbp</name>
    <name evidence="5" type="ORF">SAMN05216354_1265</name>
</gene>
<dbReference type="EMBL" id="FNUV01000003">
    <property type="protein sequence ID" value="SEF70473.1"/>
    <property type="molecule type" value="Genomic_DNA"/>
</dbReference>
<dbReference type="Pfam" id="PF06874">
    <property type="entry name" value="FBPase_2"/>
    <property type="match status" value="1"/>
</dbReference>
<evidence type="ECO:0000256" key="4">
    <source>
        <dbReference type="HAMAP-Rule" id="MF_01854"/>
    </source>
</evidence>
<dbReference type="SUPFAM" id="SSF56300">
    <property type="entry name" value="Metallo-dependent phosphatases"/>
    <property type="match status" value="1"/>
</dbReference>
<keyword evidence="1 4" id="KW-0378">Hydrolase</keyword>
<comment type="pathway">
    <text evidence="4">Carbohydrate biosynthesis; gluconeogenesis.</text>
</comment>
<evidence type="ECO:0000313" key="5">
    <source>
        <dbReference type="EMBL" id="SEF70473.1"/>
    </source>
</evidence>
<dbReference type="AlphaFoldDB" id="A0A1H5U616"/>
<dbReference type="UniPathway" id="UPA00138"/>